<keyword evidence="3" id="KW-1015">Disulfide bond</keyword>
<dbReference type="InterPro" id="IPR036249">
    <property type="entry name" value="Thioredoxin-like_sf"/>
</dbReference>
<dbReference type="InterPro" id="IPR000866">
    <property type="entry name" value="AhpC/TSA"/>
</dbReference>
<dbReference type="GO" id="GO:0030313">
    <property type="term" value="C:cell envelope"/>
    <property type="evidence" value="ECO:0007669"/>
    <property type="project" value="UniProtKB-SubCell"/>
</dbReference>
<dbReference type="GO" id="GO:0016491">
    <property type="term" value="F:oxidoreductase activity"/>
    <property type="evidence" value="ECO:0007669"/>
    <property type="project" value="InterPro"/>
</dbReference>
<gene>
    <name evidence="6" type="ORF">BST97_02255</name>
</gene>
<evidence type="ECO:0000313" key="7">
    <source>
        <dbReference type="Proteomes" id="UP000193431"/>
    </source>
</evidence>
<organism evidence="6 7">
    <name type="scientific">Nonlabens spongiae</name>
    <dbReference type="NCBI Taxonomy" id="331648"/>
    <lineage>
        <taxon>Bacteria</taxon>
        <taxon>Pseudomonadati</taxon>
        <taxon>Bacteroidota</taxon>
        <taxon>Flavobacteriia</taxon>
        <taxon>Flavobacteriales</taxon>
        <taxon>Flavobacteriaceae</taxon>
        <taxon>Nonlabens</taxon>
    </lineage>
</organism>
<dbReference type="Proteomes" id="UP000193431">
    <property type="component" value="Chromosome"/>
</dbReference>
<dbReference type="RefSeq" id="WP_085765714.1">
    <property type="nucleotide sequence ID" value="NZ_CP019344.1"/>
</dbReference>
<dbReference type="GO" id="GO:0017004">
    <property type="term" value="P:cytochrome complex assembly"/>
    <property type="evidence" value="ECO:0007669"/>
    <property type="project" value="UniProtKB-KW"/>
</dbReference>
<dbReference type="PANTHER" id="PTHR42852">
    <property type="entry name" value="THIOL:DISULFIDE INTERCHANGE PROTEIN DSBE"/>
    <property type="match status" value="1"/>
</dbReference>
<evidence type="ECO:0000256" key="3">
    <source>
        <dbReference type="ARBA" id="ARBA00023157"/>
    </source>
</evidence>
<name>A0A1W6MH23_9FLAO</name>
<dbReference type="OrthoDB" id="1069091at2"/>
<dbReference type="InterPro" id="IPR025380">
    <property type="entry name" value="DUF4369"/>
</dbReference>
<feature type="domain" description="Thioredoxin" evidence="5">
    <location>
        <begin position="232"/>
        <end position="375"/>
    </location>
</feature>
<dbReference type="PROSITE" id="PS51352">
    <property type="entry name" value="THIOREDOXIN_2"/>
    <property type="match status" value="1"/>
</dbReference>
<dbReference type="PANTHER" id="PTHR42852:SF6">
    <property type="entry name" value="THIOL:DISULFIDE INTERCHANGE PROTEIN DSBE"/>
    <property type="match status" value="1"/>
</dbReference>
<keyword evidence="2" id="KW-0201">Cytochrome c-type biogenesis</keyword>
<reference evidence="6 7" key="1">
    <citation type="submission" date="2016-11" db="EMBL/GenBank/DDBJ databases">
        <title>Trade-off between light-utilization and light-protection in marine flavobacteria.</title>
        <authorList>
            <person name="Kumagai Y."/>
        </authorList>
    </citation>
    <scope>NUCLEOTIDE SEQUENCE [LARGE SCALE GENOMIC DNA]</scope>
    <source>
        <strain evidence="6 7">JCM 13191</strain>
    </source>
</reference>
<keyword evidence="7" id="KW-1185">Reference proteome</keyword>
<proteinExistence type="predicted"/>
<dbReference type="Pfam" id="PF14289">
    <property type="entry name" value="DUF4369"/>
    <property type="match status" value="1"/>
</dbReference>
<evidence type="ECO:0000313" key="6">
    <source>
        <dbReference type="EMBL" id="ARN76914.1"/>
    </source>
</evidence>
<evidence type="ECO:0000259" key="5">
    <source>
        <dbReference type="PROSITE" id="PS51352"/>
    </source>
</evidence>
<accession>A0A1W6MH23</accession>
<dbReference type="PROSITE" id="PS51257">
    <property type="entry name" value="PROKAR_LIPOPROTEIN"/>
    <property type="match status" value="1"/>
</dbReference>
<evidence type="ECO:0000256" key="2">
    <source>
        <dbReference type="ARBA" id="ARBA00022748"/>
    </source>
</evidence>
<evidence type="ECO:0000256" key="4">
    <source>
        <dbReference type="ARBA" id="ARBA00023284"/>
    </source>
</evidence>
<evidence type="ECO:0000256" key="1">
    <source>
        <dbReference type="ARBA" id="ARBA00004196"/>
    </source>
</evidence>
<dbReference type="SUPFAM" id="SSF52833">
    <property type="entry name" value="Thioredoxin-like"/>
    <property type="match status" value="1"/>
</dbReference>
<dbReference type="Gene3D" id="3.40.30.10">
    <property type="entry name" value="Glutaredoxin"/>
    <property type="match status" value="1"/>
</dbReference>
<dbReference type="InterPro" id="IPR013766">
    <property type="entry name" value="Thioredoxin_domain"/>
</dbReference>
<dbReference type="InterPro" id="IPR050553">
    <property type="entry name" value="Thioredoxin_ResA/DsbE_sf"/>
</dbReference>
<keyword evidence="4" id="KW-0676">Redox-active center</keyword>
<dbReference type="Pfam" id="PF00578">
    <property type="entry name" value="AhpC-TSA"/>
    <property type="match status" value="1"/>
</dbReference>
<sequence length="379" mass="43002">MRYLLSCLTVLLFISCNSKQEEKYAVSGTAPGVLNGIRAYYNVMDERGQLTAIDTSIIMDEKFVFDIKENLESPELRVLKIDGIDSNLLFITSPEGVEISVDKDSIANSTVKGGPINDAMTEYQTEKTNFQAFVKDLSSKRNQAMQDQDRDAFNQYNADYQKGLNNYKQILEKLQRKNEINLVGTMTLGELINMKVYDEKIAREQYNKLEKNVQNLPMSQQIDAYLKRIESVAVGQKAPLFEGHNPDGEVIKLEEIMGKVTLIDFWASWCKPCRAENPNVVAAYEKYHDKGFNILSVSLDQKTGRESWIKAIEDDKMTWNHISRLQYFGPLAKLYNVNAIPATFLLDENGVIIDKNLRGQALHNRLEDLLGEGQSQGAM</sequence>
<dbReference type="AlphaFoldDB" id="A0A1W6MH23"/>
<protein>
    <recommendedName>
        <fullName evidence="5">Thioredoxin domain-containing protein</fullName>
    </recommendedName>
</protein>
<dbReference type="GO" id="GO:0016209">
    <property type="term" value="F:antioxidant activity"/>
    <property type="evidence" value="ECO:0007669"/>
    <property type="project" value="InterPro"/>
</dbReference>
<dbReference type="EMBL" id="CP019344">
    <property type="protein sequence ID" value="ARN76914.1"/>
    <property type="molecule type" value="Genomic_DNA"/>
</dbReference>
<comment type="subcellular location">
    <subcellularLocation>
        <location evidence="1">Cell envelope</location>
    </subcellularLocation>
</comment>
<dbReference type="CDD" id="cd02966">
    <property type="entry name" value="TlpA_like_family"/>
    <property type="match status" value="1"/>
</dbReference>